<organism evidence="5 6">
    <name type="scientific">Crassaminicella indica</name>
    <dbReference type="NCBI Taxonomy" id="2855394"/>
    <lineage>
        <taxon>Bacteria</taxon>
        <taxon>Bacillati</taxon>
        <taxon>Bacillota</taxon>
        <taxon>Clostridia</taxon>
        <taxon>Eubacteriales</taxon>
        <taxon>Clostridiaceae</taxon>
        <taxon>Crassaminicella</taxon>
    </lineage>
</organism>
<dbReference type="InterPro" id="IPR001544">
    <property type="entry name" value="Aminotrans_IV"/>
</dbReference>
<proteinExistence type="inferred from homology"/>
<dbReference type="PROSITE" id="PS00770">
    <property type="entry name" value="AA_TRANSFER_CLASS_4"/>
    <property type="match status" value="1"/>
</dbReference>
<evidence type="ECO:0000313" key="5">
    <source>
        <dbReference type="EMBL" id="QXM07180.1"/>
    </source>
</evidence>
<keyword evidence="6" id="KW-1185">Reference proteome</keyword>
<reference evidence="5" key="1">
    <citation type="submission" date="2021-07" db="EMBL/GenBank/DDBJ databases">
        <title>Complete genome sequence of Crassaminicella sp. 143-21, isolated from a deep-sea hydrothermal vent.</title>
        <authorList>
            <person name="Li X."/>
        </authorList>
    </citation>
    <scope>NUCLEOTIDE SEQUENCE</scope>
    <source>
        <strain evidence="5">143-21</strain>
    </source>
</reference>
<dbReference type="GO" id="GO:0008483">
    <property type="term" value="F:transaminase activity"/>
    <property type="evidence" value="ECO:0007669"/>
    <property type="project" value="UniProtKB-KW"/>
</dbReference>
<evidence type="ECO:0000313" key="6">
    <source>
        <dbReference type="Proteomes" id="UP000886818"/>
    </source>
</evidence>
<comment type="cofactor">
    <cofactor evidence="1 4">
        <name>pyridoxal 5'-phosphate</name>
        <dbReference type="ChEBI" id="CHEBI:597326"/>
    </cofactor>
</comment>
<dbReference type="CDD" id="cd00449">
    <property type="entry name" value="PLPDE_IV"/>
    <property type="match status" value="1"/>
</dbReference>
<keyword evidence="5" id="KW-0808">Transferase</keyword>
<evidence type="ECO:0000256" key="4">
    <source>
        <dbReference type="RuleBase" id="RU004516"/>
    </source>
</evidence>
<dbReference type="RefSeq" id="WP_218283866.1">
    <property type="nucleotide sequence ID" value="NZ_CP078093.1"/>
</dbReference>
<protein>
    <submittedName>
        <fullName evidence="5">Aminotransferase class IV</fullName>
    </submittedName>
</protein>
<keyword evidence="4" id="KW-0663">Pyridoxal phosphate</keyword>
<dbReference type="InterPro" id="IPR050571">
    <property type="entry name" value="Class-IV_PLP-Dep_Aminotrnsfr"/>
</dbReference>
<name>A0ABX8RHH7_9CLOT</name>
<keyword evidence="5" id="KW-0032">Aminotransferase</keyword>
<evidence type="ECO:0000256" key="1">
    <source>
        <dbReference type="ARBA" id="ARBA00001933"/>
    </source>
</evidence>
<dbReference type="Pfam" id="PF01063">
    <property type="entry name" value="Aminotran_4"/>
    <property type="match status" value="1"/>
</dbReference>
<dbReference type="PANTHER" id="PTHR42743">
    <property type="entry name" value="AMINO-ACID AMINOTRANSFERASE"/>
    <property type="match status" value="1"/>
</dbReference>
<dbReference type="InterPro" id="IPR018300">
    <property type="entry name" value="Aminotrans_IV_CS"/>
</dbReference>
<dbReference type="Proteomes" id="UP000886818">
    <property type="component" value="Chromosome"/>
</dbReference>
<dbReference type="EMBL" id="CP078093">
    <property type="protein sequence ID" value="QXM07180.1"/>
    <property type="molecule type" value="Genomic_DNA"/>
</dbReference>
<dbReference type="PANTHER" id="PTHR42743:SF11">
    <property type="entry name" value="AMINODEOXYCHORISMATE LYASE"/>
    <property type="match status" value="1"/>
</dbReference>
<evidence type="ECO:0000256" key="3">
    <source>
        <dbReference type="RuleBase" id="RU004106"/>
    </source>
</evidence>
<sequence length="271" mass="31502">MYISFNGKLLKAQEALLPFDEGFQYGYGLFETLKVHNGKIYFIDEHINRLENGCKELNIKLHYDLKLIKAYTYQLIHFNNLLFGVVKIIYAKNKTGYDLLITTRENTYSKESYKKGFMVSFAAAKKNPYSKLTYIKSNNYLENILAKKEALKNGYDEAIFLNTDEFLSEGSCTNIFFVKDKIIYTPSIQCGILPGIMRKQIIKLIYALDLQLKIGTFTKEALYNADEIFLTNSLMDLMPVAQLEDKTFDLDKCTTTHLLMENFHHFYYDTL</sequence>
<accession>A0ABX8RHH7</accession>
<gene>
    <name evidence="5" type="ORF">KVH43_05640</name>
</gene>
<comment type="similarity">
    <text evidence="2 3">Belongs to the class-IV pyridoxal-phosphate-dependent aminotransferase family.</text>
</comment>
<evidence type="ECO:0000256" key="2">
    <source>
        <dbReference type="ARBA" id="ARBA00009320"/>
    </source>
</evidence>